<sequence length="63" mass="6714">MYGAEALKPKTSTVLFEVSNTMFDMVCADRLSSGLSCLALGDINMVLLDLGLPDSTGLSDQEQ</sequence>
<gene>
    <name evidence="1" type="ORF">C5S46_01905</name>
</gene>
<protein>
    <submittedName>
        <fullName evidence="1">Uncharacterized protein</fullName>
    </submittedName>
</protein>
<dbReference type="Proteomes" id="UP000315423">
    <property type="component" value="Unassembled WGS sequence"/>
</dbReference>
<accession>A0AC61SC13</accession>
<feature type="non-terminal residue" evidence="1">
    <location>
        <position position="63"/>
    </location>
</feature>
<comment type="caution">
    <text evidence="1">The sequence shown here is derived from an EMBL/GenBank/DDBJ whole genome shotgun (WGS) entry which is preliminary data.</text>
</comment>
<evidence type="ECO:0000313" key="2">
    <source>
        <dbReference type="Proteomes" id="UP000315423"/>
    </source>
</evidence>
<dbReference type="EMBL" id="QYBA01000063">
    <property type="protein sequence ID" value="TKY92191.1"/>
    <property type="molecule type" value="Genomic_DNA"/>
</dbReference>
<evidence type="ECO:0000313" key="1">
    <source>
        <dbReference type="EMBL" id="TKY92191.1"/>
    </source>
</evidence>
<proteinExistence type="predicted"/>
<organism evidence="1 2">
    <name type="scientific">Candidatus Methanomarinus sp</name>
    <dbReference type="NCBI Taxonomy" id="3386244"/>
    <lineage>
        <taxon>Archaea</taxon>
        <taxon>Methanobacteriati</taxon>
        <taxon>Methanobacteriota</taxon>
        <taxon>Stenosarchaea group</taxon>
        <taxon>Methanomicrobia</taxon>
        <taxon>Methanosarcinales</taxon>
        <taxon>ANME-2 cluster</taxon>
        <taxon>Candidatus Methanocomedenaceae</taxon>
        <taxon>Candidatus Methanomarinus</taxon>
    </lineage>
</organism>
<reference evidence="1" key="1">
    <citation type="submission" date="2018-09" db="EMBL/GenBank/DDBJ databases">
        <title>A genomic encyclopedia of anaerobic methanotrophic archaea.</title>
        <authorList>
            <person name="Skennerton C.T."/>
            <person name="Chadwick G.L."/>
            <person name="Laso-Perez R."/>
            <person name="Leu A.O."/>
            <person name="Speth D.R."/>
            <person name="Yu H."/>
            <person name="Morgan-Lang C."/>
            <person name="Hatzenpichler R."/>
            <person name="Goudeau D."/>
            <person name="Malmstrom R."/>
            <person name="Woyke T."/>
            <person name="Hallam S."/>
            <person name="Tyson G.W."/>
            <person name="Wegener G."/>
            <person name="Boetius A."/>
            <person name="Orphan V.J."/>
        </authorList>
    </citation>
    <scope>NUCLEOTIDE SEQUENCE</scope>
    <source>
        <strain evidence="1">CONS3730D10UFb2</strain>
    </source>
</reference>
<name>A0AC61SC13_9EURY</name>